<accession>A0A3A3YR67</accession>
<comment type="caution">
    <text evidence="3">The sequence shown here is derived from an EMBL/GenBank/DDBJ whole genome shotgun (WGS) entry which is preliminary data.</text>
</comment>
<dbReference type="Pfam" id="PF11298">
    <property type="entry name" value="DUF3099"/>
    <property type="match status" value="1"/>
</dbReference>
<evidence type="ECO:0000313" key="3">
    <source>
        <dbReference type="EMBL" id="RJK93876.1"/>
    </source>
</evidence>
<feature type="transmembrane region" description="Helical" evidence="2">
    <location>
        <begin position="31"/>
        <end position="48"/>
    </location>
</feature>
<reference evidence="3 4" key="1">
    <citation type="submission" date="2018-09" db="EMBL/GenBank/DDBJ databases">
        <title>YIM 75000 draft genome.</title>
        <authorList>
            <person name="Tang S."/>
            <person name="Feng Y."/>
        </authorList>
    </citation>
    <scope>NUCLEOTIDE SEQUENCE [LARGE SCALE GENOMIC DNA]</scope>
    <source>
        <strain evidence="3 4">YIM 75000</strain>
    </source>
</reference>
<evidence type="ECO:0000256" key="1">
    <source>
        <dbReference type="SAM" id="MobiDB-lite"/>
    </source>
</evidence>
<protein>
    <submittedName>
        <fullName evidence="3">DUF3099 domain-containing protein</fullName>
    </submittedName>
</protein>
<keyword evidence="2" id="KW-0812">Transmembrane</keyword>
<dbReference type="Proteomes" id="UP000265614">
    <property type="component" value="Unassembled WGS sequence"/>
</dbReference>
<organism evidence="3 4">
    <name type="scientific">Vallicoccus soli</name>
    <dbReference type="NCBI Taxonomy" id="2339232"/>
    <lineage>
        <taxon>Bacteria</taxon>
        <taxon>Bacillati</taxon>
        <taxon>Actinomycetota</taxon>
        <taxon>Actinomycetes</taxon>
        <taxon>Motilibacterales</taxon>
        <taxon>Vallicoccaceae</taxon>
        <taxon>Vallicoccus</taxon>
    </lineage>
</organism>
<name>A0A3A3YR67_9ACTN</name>
<feature type="region of interest" description="Disordered" evidence="1">
    <location>
        <begin position="75"/>
        <end position="101"/>
    </location>
</feature>
<dbReference type="EMBL" id="QZEZ01000008">
    <property type="protein sequence ID" value="RJK93876.1"/>
    <property type="molecule type" value="Genomic_DNA"/>
</dbReference>
<proteinExistence type="predicted"/>
<sequence length="101" mass="11051">MHGRGRRVEVHAITGARRSVTADVQARTRRYLFSMLVRTACFLGAVLSTGFTRWALLAGAVLLPYFAVVIANGGREPTKDLPTAPYVPSRPMLEARHDDAA</sequence>
<dbReference type="OrthoDB" id="4229919at2"/>
<keyword evidence="2" id="KW-0472">Membrane</keyword>
<keyword evidence="2" id="KW-1133">Transmembrane helix</keyword>
<evidence type="ECO:0000313" key="4">
    <source>
        <dbReference type="Proteomes" id="UP000265614"/>
    </source>
</evidence>
<gene>
    <name evidence="3" type="ORF">D5H78_15770</name>
</gene>
<keyword evidence="4" id="KW-1185">Reference proteome</keyword>
<evidence type="ECO:0000256" key="2">
    <source>
        <dbReference type="SAM" id="Phobius"/>
    </source>
</evidence>
<dbReference type="InterPro" id="IPR021449">
    <property type="entry name" value="DUF3099"/>
</dbReference>
<dbReference type="AlphaFoldDB" id="A0A3A3YR67"/>